<keyword evidence="2" id="KW-1185">Reference proteome</keyword>
<protein>
    <submittedName>
        <fullName evidence="1">Uncharacterized protein</fullName>
    </submittedName>
</protein>
<gene>
    <name evidence="1" type="ORF">SMTD_LOCUS2680</name>
</gene>
<name>A0A3P7ZF41_9TREM</name>
<accession>A0A3P7ZF41</accession>
<dbReference type="EMBL" id="UZAL01003969">
    <property type="protein sequence ID" value="VDO88869.1"/>
    <property type="molecule type" value="Genomic_DNA"/>
</dbReference>
<reference evidence="1 2" key="1">
    <citation type="submission" date="2018-11" db="EMBL/GenBank/DDBJ databases">
        <authorList>
            <consortium name="Pathogen Informatics"/>
        </authorList>
    </citation>
    <scope>NUCLEOTIDE SEQUENCE [LARGE SCALE GENOMIC DNA]</scope>
    <source>
        <strain>Denwood</strain>
        <strain evidence="2">Zambia</strain>
    </source>
</reference>
<dbReference type="Proteomes" id="UP000269396">
    <property type="component" value="Unassembled WGS sequence"/>
</dbReference>
<dbReference type="AlphaFoldDB" id="A0A3P7ZF41"/>
<sequence length="119" mass="13833">MKPVHKFEMLDLSKETNESIVNLVDVIQSNLMIASNTFIKSNQFINSSNRIGQTLYKLDEGNEENEQLLQQQQRKNSLNIEVGENLKKKHSIHEKKLHKLNLCEEDVQKCTDEKKGNYC</sequence>
<evidence type="ECO:0000313" key="2">
    <source>
        <dbReference type="Proteomes" id="UP000269396"/>
    </source>
</evidence>
<organism evidence="1 2">
    <name type="scientific">Schistosoma mattheei</name>
    <dbReference type="NCBI Taxonomy" id="31246"/>
    <lineage>
        <taxon>Eukaryota</taxon>
        <taxon>Metazoa</taxon>
        <taxon>Spiralia</taxon>
        <taxon>Lophotrochozoa</taxon>
        <taxon>Platyhelminthes</taxon>
        <taxon>Trematoda</taxon>
        <taxon>Digenea</taxon>
        <taxon>Strigeidida</taxon>
        <taxon>Schistosomatoidea</taxon>
        <taxon>Schistosomatidae</taxon>
        <taxon>Schistosoma</taxon>
    </lineage>
</organism>
<proteinExistence type="predicted"/>
<evidence type="ECO:0000313" key="1">
    <source>
        <dbReference type="EMBL" id="VDO88869.1"/>
    </source>
</evidence>